<keyword evidence="3" id="KW-0326">Glycosidase</keyword>
<keyword evidence="4" id="KW-0624">Polysaccharide degradation</keyword>
<keyword evidence="2" id="KW-0677">Repeat</keyword>
<keyword evidence="4" id="KW-0119">Carbohydrate metabolism</keyword>
<dbReference type="InterPro" id="IPR013517">
    <property type="entry name" value="FG-GAP"/>
</dbReference>
<comment type="caution">
    <text evidence="8">The sequence shown here is derived from an EMBL/GenBank/DDBJ whole genome shotgun (WGS) entry which is preliminary data.</text>
</comment>
<evidence type="ECO:0000259" key="7">
    <source>
        <dbReference type="PROSITE" id="PS50853"/>
    </source>
</evidence>
<keyword evidence="1 6" id="KW-0732">Signal</keyword>
<dbReference type="PANTHER" id="PTHR13817:SF73">
    <property type="entry name" value="FIBRONECTIN TYPE-III DOMAIN-CONTAINING PROTEIN"/>
    <property type="match status" value="1"/>
</dbReference>
<dbReference type="PANTHER" id="PTHR13817">
    <property type="entry name" value="TITIN"/>
    <property type="match status" value="1"/>
</dbReference>
<feature type="domain" description="Fibronectin type-III" evidence="7">
    <location>
        <begin position="320"/>
        <end position="407"/>
    </location>
</feature>
<dbReference type="InterPro" id="IPR003961">
    <property type="entry name" value="FN3_dom"/>
</dbReference>
<proteinExistence type="predicted"/>
<sequence>MRIKRFAGTMLMMAATAVIAASPASAAPADGTWSCTIPAGYTYDDSRTSGICPANPNGRNYFRLRVPVDNLWACLVPSGFTYGYSETSASCPPSADGKNRMLLRVPVDRLWACLVPDGFTYDSSETSASCPAKVGGRNRVHLRVPADHLGACLVPTGFTFDSSENSGSCPPALNGRNFAYLRMPVDGLWACAVPAGFTFDSSSNSGSCPPAADGRNYFRLRGKPGPPTDLQATAGNGSASLTWRRPASAPSGSITSYTITASPGGATTTAPGTTTSATINNLTNGTTYTFTMTATNSYGTSMPSAPSNSVTPIAPTPPGAPSNVTAVAGYAAATVSWSTPPSNGSPITGYTVTSSPGGITTSTAASTATIGGLTSGTTYTFTVTATNAAGIGPVSAPSNPVIPLRPAGFDADNAFGTYAAGITWTKGGNHWADVNGDGQSDFVYLESGTANWHVALSTGSSLGPDTVWGTSNSPIKWDTGDGPRTADVNNDGRQDIIYYEAGTGATWHVLLSTTTGFATDTIWATTTDGISSYGGQHQFFLVDADGDHRTDIVYLKDGTLTWRAALSSAGTPTTLGPDQTYGTQTFATTATGGYHAHYWTDLNNDNRTDLTYLKAGTSTIQAGLSR</sequence>
<dbReference type="InterPro" id="IPR036116">
    <property type="entry name" value="FN3_sf"/>
</dbReference>
<keyword evidence="3" id="KW-0378">Hydrolase</keyword>
<evidence type="ECO:0000256" key="1">
    <source>
        <dbReference type="ARBA" id="ARBA00022729"/>
    </source>
</evidence>
<dbReference type="InterPro" id="IPR028994">
    <property type="entry name" value="Integrin_alpha_N"/>
</dbReference>
<dbReference type="SUPFAM" id="SSF69318">
    <property type="entry name" value="Integrin alpha N-terminal domain"/>
    <property type="match status" value="1"/>
</dbReference>
<dbReference type="Proteomes" id="UP000612899">
    <property type="component" value="Unassembled WGS sequence"/>
</dbReference>
<dbReference type="Pfam" id="PF00041">
    <property type="entry name" value="fn3"/>
    <property type="match status" value="2"/>
</dbReference>
<dbReference type="PRINTS" id="PR00014">
    <property type="entry name" value="FNTYPEIII"/>
</dbReference>
<evidence type="ECO:0000256" key="3">
    <source>
        <dbReference type="ARBA" id="ARBA00023295"/>
    </source>
</evidence>
<dbReference type="SUPFAM" id="SSF49265">
    <property type="entry name" value="Fibronectin type III"/>
    <property type="match status" value="1"/>
</dbReference>
<dbReference type="GO" id="GO:0016798">
    <property type="term" value="F:hydrolase activity, acting on glycosyl bonds"/>
    <property type="evidence" value="ECO:0007669"/>
    <property type="project" value="UniProtKB-KW"/>
</dbReference>
<keyword evidence="9" id="KW-1185">Reference proteome</keyword>
<dbReference type="AlphaFoldDB" id="A0A8J3VLN3"/>
<accession>A0A8J3VLN3</accession>
<dbReference type="InterPro" id="IPR013783">
    <property type="entry name" value="Ig-like_fold"/>
</dbReference>
<name>A0A8J3VLN3_9ACTN</name>
<dbReference type="Pfam" id="PF13517">
    <property type="entry name" value="FG-GAP_3"/>
    <property type="match status" value="1"/>
</dbReference>
<evidence type="ECO:0000256" key="2">
    <source>
        <dbReference type="ARBA" id="ARBA00022737"/>
    </source>
</evidence>
<dbReference type="Gene3D" id="2.60.40.10">
    <property type="entry name" value="Immunoglobulins"/>
    <property type="match status" value="2"/>
</dbReference>
<dbReference type="Gene3D" id="2.130.10.130">
    <property type="entry name" value="Integrin alpha, N-terminal"/>
    <property type="match status" value="1"/>
</dbReference>
<evidence type="ECO:0000313" key="9">
    <source>
        <dbReference type="Proteomes" id="UP000612899"/>
    </source>
</evidence>
<dbReference type="EMBL" id="BONY01000091">
    <property type="protein sequence ID" value="GIH10333.1"/>
    <property type="molecule type" value="Genomic_DNA"/>
</dbReference>
<feature type="domain" description="Fibronectin type-III" evidence="7">
    <location>
        <begin position="223"/>
        <end position="319"/>
    </location>
</feature>
<reference evidence="8" key="1">
    <citation type="submission" date="2021-01" db="EMBL/GenBank/DDBJ databases">
        <title>Whole genome shotgun sequence of Rhizocola hellebori NBRC 109834.</title>
        <authorList>
            <person name="Komaki H."/>
            <person name="Tamura T."/>
        </authorList>
    </citation>
    <scope>NUCLEOTIDE SEQUENCE</scope>
    <source>
        <strain evidence="8">NBRC 109834</strain>
    </source>
</reference>
<dbReference type="SMART" id="SM00060">
    <property type="entry name" value="FN3"/>
    <property type="match status" value="2"/>
</dbReference>
<organism evidence="8 9">
    <name type="scientific">Rhizocola hellebori</name>
    <dbReference type="NCBI Taxonomy" id="1392758"/>
    <lineage>
        <taxon>Bacteria</taxon>
        <taxon>Bacillati</taxon>
        <taxon>Actinomycetota</taxon>
        <taxon>Actinomycetes</taxon>
        <taxon>Micromonosporales</taxon>
        <taxon>Micromonosporaceae</taxon>
        <taxon>Rhizocola</taxon>
    </lineage>
</organism>
<evidence type="ECO:0000256" key="5">
    <source>
        <dbReference type="SAM" id="MobiDB-lite"/>
    </source>
</evidence>
<dbReference type="PROSITE" id="PS50853">
    <property type="entry name" value="FN3"/>
    <property type="match status" value="2"/>
</dbReference>
<protein>
    <recommendedName>
        <fullName evidence="7">Fibronectin type-III domain-containing protein</fullName>
    </recommendedName>
</protein>
<evidence type="ECO:0000256" key="4">
    <source>
        <dbReference type="ARBA" id="ARBA00023326"/>
    </source>
</evidence>
<feature type="compositionally biased region" description="Polar residues" evidence="5">
    <location>
        <begin position="230"/>
        <end position="241"/>
    </location>
</feature>
<dbReference type="InterPro" id="IPR050964">
    <property type="entry name" value="Striated_Muscle_Regulatory"/>
</dbReference>
<evidence type="ECO:0000256" key="6">
    <source>
        <dbReference type="SAM" id="SignalP"/>
    </source>
</evidence>
<evidence type="ECO:0000313" key="8">
    <source>
        <dbReference type="EMBL" id="GIH10333.1"/>
    </source>
</evidence>
<feature type="chain" id="PRO_5035239267" description="Fibronectin type-III domain-containing protein" evidence="6">
    <location>
        <begin position="27"/>
        <end position="626"/>
    </location>
</feature>
<feature type="region of interest" description="Disordered" evidence="5">
    <location>
        <begin position="223"/>
        <end position="256"/>
    </location>
</feature>
<gene>
    <name evidence="8" type="ORF">Rhe02_84000</name>
</gene>
<dbReference type="GO" id="GO:0000272">
    <property type="term" value="P:polysaccharide catabolic process"/>
    <property type="evidence" value="ECO:0007669"/>
    <property type="project" value="UniProtKB-KW"/>
</dbReference>
<feature type="signal peptide" evidence="6">
    <location>
        <begin position="1"/>
        <end position="26"/>
    </location>
</feature>